<evidence type="ECO:0000313" key="3">
    <source>
        <dbReference type="Proteomes" id="UP000265801"/>
    </source>
</evidence>
<dbReference type="GO" id="GO:0004145">
    <property type="term" value="F:diamine N-acetyltransferase activity"/>
    <property type="evidence" value="ECO:0007669"/>
    <property type="project" value="TreeGrafter"/>
</dbReference>
<reference evidence="2 3" key="1">
    <citation type="submission" date="2018-09" db="EMBL/GenBank/DDBJ databases">
        <title>Bacillus saliacetes sp. nov., isolated from Thai shrimp paste (Ka-pi).</title>
        <authorList>
            <person name="Daroonpunt R."/>
            <person name="Tanasupawat S."/>
            <person name="Yiamsombut S."/>
        </authorList>
    </citation>
    <scope>NUCLEOTIDE SEQUENCE [LARGE SCALE GENOMIC DNA]</scope>
    <source>
        <strain evidence="2 3">SKP7-4</strain>
    </source>
</reference>
<dbReference type="InterPro" id="IPR000182">
    <property type="entry name" value="GNAT_dom"/>
</dbReference>
<dbReference type="SUPFAM" id="SSF55729">
    <property type="entry name" value="Acyl-CoA N-acyltransferases (Nat)"/>
    <property type="match status" value="1"/>
</dbReference>
<keyword evidence="2" id="KW-0808">Transferase</keyword>
<evidence type="ECO:0000259" key="1">
    <source>
        <dbReference type="PROSITE" id="PS51186"/>
    </source>
</evidence>
<dbReference type="EMBL" id="QXIR01000019">
    <property type="protein sequence ID" value="RIW32011.1"/>
    <property type="molecule type" value="Genomic_DNA"/>
</dbReference>
<comment type="caution">
    <text evidence="2">The sequence shown here is derived from an EMBL/GenBank/DDBJ whole genome shotgun (WGS) entry which is preliminary data.</text>
</comment>
<dbReference type="RefSeq" id="WP_119547719.1">
    <property type="nucleotide sequence ID" value="NZ_QXIR01000019.1"/>
</dbReference>
<accession>A0A3A1QWL2</accession>
<keyword evidence="3" id="KW-1185">Reference proteome</keyword>
<dbReference type="Proteomes" id="UP000265801">
    <property type="component" value="Unassembled WGS sequence"/>
</dbReference>
<dbReference type="PANTHER" id="PTHR43415">
    <property type="entry name" value="SPERMIDINE N(1)-ACETYLTRANSFERASE"/>
    <property type="match status" value="1"/>
</dbReference>
<proteinExistence type="predicted"/>
<gene>
    <name evidence="2" type="ORF">D3H55_14115</name>
</gene>
<evidence type="ECO:0000313" key="2">
    <source>
        <dbReference type="EMBL" id="RIW32011.1"/>
    </source>
</evidence>
<dbReference type="Gene3D" id="3.40.630.30">
    <property type="match status" value="1"/>
</dbReference>
<sequence>MDLIRRMDDNDICLVSQFISKVNRVEESHIGYLGKGEEEIADSFREEFADSDLSDCFIVALTDQELIGVAGFDIDSENQSAEVWGPFVKSTNREALNKIWGEAVKLLPAYVTFIYMFPNRKNIEVIGFAEILGFVPESGQTILTFDREAASRLGDGGIQELSDDLVQEMIDLHDRTFPDTHYSGRKIIKRRNQYRKVFMVKEGSHLSGYIYVEAEPEFGEAAIEFVAVDEQDRGKGVGMSLITGALLWLFTFDEMRTISLCVNTENKKALHLYRKTGFKHEHDLVFLRYTKNQ</sequence>
<name>A0A3A1QWL2_9BACI</name>
<protein>
    <submittedName>
        <fullName evidence="2">GNAT family N-acetyltransferase</fullName>
    </submittedName>
</protein>
<dbReference type="InterPro" id="IPR016181">
    <property type="entry name" value="Acyl_CoA_acyltransferase"/>
</dbReference>
<dbReference type="PANTHER" id="PTHR43415:SF6">
    <property type="entry name" value="SPERMIDINE N(1)-ACETYLTRANSFERASE"/>
    <property type="match status" value="1"/>
</dbReference>
<dbReference type="OrthoDB" id="87299at2"/>
<organism evidence="2 3">
    <name type="scientific">Bacillus salacetis</name>
    <dbReference type="NCBI Taxonomy" id="2315464"/>
    <lineage>
        <taxon>Bacteria</taxon>
        <taxon>Bacillati</taxon>
        <taxon>Bacillota</taxon>
        <taxon>Bacilli</taxon>
        <taxon>Bacillales</taxon>
        <taxon>Bacillaceae</taxon>
        <taxon>Bacillus</taxon>
    </lineage>
</organism>
<dbReference type="AlphaFoldDB" id="A0A3A1QWL2"/>
<feature type="domain" description="N-acetyltransferase" evidence="1">
    <location>
        <begin position="156"/>
        <end position="293"/>
    </location>
</feature>
<dbReference type="CDD" id="cd04301">
    <property type="entry name" value="NAT_SF"/>
    <property type="match status" value="1"/>
</dbReference>
<dbReference type="PROSITE" id="PS51186">
    <property type="entry name" value="GNAT"/>
    <property type="match status" value="1"/>
</dbReference>
<dbReference type="Pfam" id="PF00583">
    <property type="entry name" value="Acetyltransf_1"/>
    <property type="match status" value="1"/>
</dbReference>